<dbReference type="Proteomes" id="UP000650467">
    <property type="component" value="Unassembled WGS sequence"/>
</dbReference>
<organism evidence="4 5">
    <name type="scientific">Chlamydomonas incerta</name>
    <dbReference type="NCBI Taxonomy" id="51695"/>
    <lineage>
        <taxon>Eukaryota</taxon>
        <taxon>Viridiplantae</taxon>
        <taxon>Chlorophyta</taxon>
        <taxon>core chlorophytes</taxon>
        <taxon>Chlorophyceae</taxon>
        <taxon>CS clade</taxon>
        <taxon>Chlamydomonadales</taxon>
        <taxon>Chlamydomonadaceae</taxon>
        <taxon>Chlamydomonas</taxon>
    </lineage>
</organism>
<reference evidence="4" key="1">
    <citation type="journal article" date="2020" name="bioRxiv">
        <title>Comparative genomics of Chlamydomonas.</title>
        <authorList>
            <person name="Craig R.J."/>
            <person name="Hasan A.R."/>
            <person name="Ness R.W."/>
            <person name="Keightley P.D."/>
        </authorList>
    </citation>
    <scope>NUCLEOTIDE SEQUENCE</scope>
    <source>
        <strain evidence="4">SAG 7.73</strain>
    </source>
</reference>
<dbReference type="OrthoDB" id="532660at2759"/>
<dbReference type="PANTHER" id="PTHR30483">
    <property type="entry name" value="LEUCINE-SPECIFIC-BINDING PROTEIN"/>
    <property type="match status" value="1"/>
</dbReference>
<dbReference type="PANTHER" id="PTHR30483:SF37">
    <property type="entry name" value="ABC TRANSPORTER SUBSTRATE-BINDING PROTEIN"/>
    <property type="match status" value="1"/>
</dbReference>
<protein>
    <recommendedName>
        <fullName evidence="3">Leucine-binding protein domain-containing protein</fullName>
    </recommendedName>
</protein>
<evidence type="ECO:0000313" key="5">
    <source>
        <dbReference type="Proteomes" id="UP000650467"/>
    </source>
</evidence>
<feature type="signal peptide" evidence="2">
    <location>
        <begin position="1"/>
        <end position="22"/>
    </location>
</feature>
<evidence type="ECO:0000313" key="4">
    <source>
        <dbReference type="EMBL" id="KAG2423131.1"/>
    </source>
</evidence>
<gene>
    <name evidence="4" type="ORF">HXX76_015516</name>
</gene>
<dbReference type="InterPro" id="IPR028081">
    <property type="entry name" value="Leu-bd"/>
</dbReference>
<dbReference type="AlphaFoldDB" id="A0A835VRW3"/>
<evidence type="ECO:0000256" key="1">
    <source>
        <dbReference type="ARBA" id="ARBA00022729"/>
    </source>
</evidence>
<dbReference type="Gene3D" id="3.40.50.2300">
    <property type="match status" value="2"/>
</dbReference>
<evidence type="ECO:0000259" key="3">
    <source>
        <dbReference type="Pfam" id="PF13458"/>
    </source>
</evidence>
<dbReference type="InterPro" id="IPR028082">
    <property type="entry name" value="Peripla_BP_I"/>
</dbReference>
<comment type="caution">
    <text evidence="4">The sequence shown here is derived from an EMBL/GenBank/DDBJ whole genome shotgun (WGS) entry which is preliminary data.</text>
</comment>
<dbReference type="Pfam" id="PF13458">
    <property type="entry name" value="Peripla_BP_6"/>
    <property type="match status" value="1"/>
</dbReference>
<evidence type="ECO:0000256" key="2">
    <source>
        <dbReference type="SAM" id="SignalP"/>
    </source>
</evidence>
<dbReference type="SUPFAM" id="SSF53822">
    <property type="entry name" value="Periplasmic binding protein-like I"/>
    <property type="match status" value="1"/>
</dbReference>
<proteinExistence type="predicted"/>
<dbReference type="EMBL" id="JAEHOC010000085">
    <property type="protein sequence ID" value="KAG2423131.1"/>
    <property type="molecule type" value="Genomic_DNA"/>
</dbReference>
<dbReference type="InterPro" id="IPR051010">
    <property type="entry name" value="BCAA_transport"/>
</dbReference>
<keyword evidence="5" id="KW-1185">Reference proteome</keyword>
<name>A0A835VRW3_CHLIN</name>
<accession>A0A835VRW3</accession>
<keyword evidence="1 2" id="KW-0732">Signal</keyword>
<feature type="chain" id="PRO_5032966470" description="Leucine-binding protein domain-containing protein" evidence="2">
    <location>
        <begin position="23"/>
        <end position="382"/>
    </location>
</feature>
<feature type="domain" description="Leucine-binding protein" evidence="3">
    <location>
        <begin position="48"/>
        <end position="372"/>
    </location>
</feature>
<sequence length="382" mass="40121">MKTALVGVAALVALLAASHVAAQPRPVKVGVFTFDVKADPTTFAESVSIIDGAYMAIADRGYKVNPVTSSAGCDTDNIAKEIERMVKVEKVVAIIGPLCSGTTLAAAPTVNALKVPAITATSGAIAVSTAGPYVYRTLPTAQTYLSTLMAYLVPKYPTMSVLCDDSIIGKDFTTLATKYYTDKGGKVLSSAQFAGNSTAAQVEDLTKQGLAAKPSLFFYMATSAIAPELEGAFIKAARAVEPKLPLVMPNGFDVLTKQAFDVPGPNGTMSYPLLGGIYTSGDVIYPKANERYKSMFGIDSMPAFDGFGYYASAYDAMSAIIVGAQKAGYSKLKNINKELSSKSFSFPRFNGMPGKFSPDGDIIADAQVQQYSAATGEPEPVA</sequence>